<comment type="caution">
    <text evidence="1">The sequence shown here is derived from an EMBL/GenBank/DDBJ whole genome shotgun (WGS) entry which is preliminary data.</text>
</comment>
<dbReference type="EMBL" id="JACICF010000001">
    <property type="protein sequence ID" value="MBB3763299.1"/>
    <property type="molecule type" value="Genomic_DNA"/>
</dbReference>
<evidence type="ECO:0000313" key="2">
    <source>
        <dbReference type="Proteomes" id="UP000578569"/>
    </source>
</evidence>
<reference evidence="1 2" key="1">
    <citation type="submission" date="2020-08" db="EMBL/GenBank/DDBJ databases">
        <title>Genomic Encyclopedia of Type Strains, Phase IV (KMG-IV): sequencing the most valuable type-strain genomes for metagenomic binning, comparative biology and taxonomic classification.</title>
        <authorList>
            <person name="Goeker M."/>
        </authorList>
    </citation>
    <scope>NUCLEOTIDE SEQUENCE [LARGE SCALE GENOMIC DNA]</scope>
    <source>
        <strain evidence="1 2">DSM 24194</strain>
    </source>
</reference>
<proteinExistence type="predicted"/>
<dbReference type="GO" id="GO:0016226">
    <property type="term" value="P:iron-sulfur cluster assembly"/>
    <property type="evidence" value="ECO:0007669"/>
    <property type="project" value="InterPro"/>
</dbReference>
<evidence type="ECO:0000313" key="1">
    <source>
        <dbReference type="EMBL" id="MBB3763299.1"/>
    </source>
</evidence>
<organism evidence="1 2">
    <name type="scientific">Sphingomicrobium lutaoense</name>
    <dbReference type="NCBI Taxonomy" id="515949"/>
    <lineage>
        <taxon>Bacteria</taxon>
        <taxon>Pseudomonadati</taxon>
        <taxon>Pseudomonadota</taxon>
        <taxon>Alphaproteobacteria</taxon>
        <taxon>Sphingomonadales</taxon>
        <taxon>Sphingomonadaceae</taxon>
        <taxon>Sphingomicrobium</taxon>
    </lineage>
</organism>
<accession>A0A839YVR9</accession>
<dbReference type="CDD" id="cd06664">
    <property type="entry name" value="IscU_like"/>
    <property type="match status" value="1"/>
</dbReference>
<keyword evidence="2" id="KW-1185">Reference proteome</keyword>
<gene>
    <name evidence="1" type="ORF">FHS50_000322</name>
</gene>
<protein>
    <submittedName>
        <fullName evidence="1">NifU-like protein involved in Fe-S cluster formation</fullName>
    </submittedName>
</protein>
<dbReference type="InterPro" id="IPR002871">
    <property type="entry name" value="NIF_FeS_clus_asmbl_NifU_N"/>
</dbReference>
<sequence>MAAGLKPTPYTRDILRLAASIPHLEPIADPQGRREMRSRTCGARMAAQYRIEEGKLAALGLEVEACAFGQAAANLMARHALGSDVAMVRQAAKGLEAWLKGEAAEPQGWPELERLSPARHLAGRHEAMMLPFRLLLSLFEESR</sequence>
<dbReference type="Gene3D" id="3.90.1010.10">
    <property type="match status" value="1"/>
</dbReference>
<dbReference type="RefSeq" id="WP_183932630.1">
    <property type="nucleotide sequence ID" value="NZ_JACICF010000001.1"/>
</dbReference>
<name>A0A839YVR9_9SPHN</name>
<dbReference type="Proteomes" id="UP000578569">
    <property type="component" value="Unassembled WGS sequence"/>
</dbReference>
<dbReference type="GO" id="GO:0005506">
    <property type="term" value="F:iron ion binding"/>
    <property type="evidence" value="ECO:0007669"/>
    <property type="project" value="InterPro"/>
</dbReference>
<dbReference type="GO" id="GO:0051536">
    <property type="term" value="F:iron-sulfur cluster binding"/>
    <property type="evidence" value="ECO:0007669"/>
    <property type="project" value="InterPro"/>
</dbReference>
<dbReference type="AlphaFoldDB" id="A0A839YVR9"/>
<dbReference type="SUPFAM" id="SSF82649">
    <property type="entry name" value="SufE/NifU"/>
    <property type="match status" value="1"/>
</dbReference>